<organism evidence="1 2">
    <name type="scientific">Characodon lateralis</name>
    <dbReference type="NCBI Taxonomy" id="208331"/>
    <lineage>
        <taxon>Eukaryota</taxon>
        <taxon>Metazoa</taxon>
        <taxon>Chordata</taxon>
        <taxon>Craniata</taxon>
        <taxon>Vertebrata</taxon>
        <taxon>Euteleostomi</taxon>
        <taxon>Actinopterygii</taxon>
        <taxon>Neopterygii</taxon>
        <taxon>Teleostei</taxon>
        <taxon>Neoteleostei</taxon>
        <taxon>Acanthomorphata</taxon>
        <taxon>Ovalentaria</taxon>
        <taxon>Atherinomorphae</taxon>
        <taxon>Cyprinodontiformes</taxon>
        <taxon>Goodeidae</taxon>
        <taxon>Characodon</taxon>
    </lineage>
</organism>
<comment type="caution">
    <text evidence="1">The sequence shown here is derived from an EMBL/GenBank/DDBJ whole genome shotgun (WGS) entry which is preliminary data.</text>
</comment>
<accession>A0ABU7DB60</accession>
<protein>
    <submittedName>
        <fullName evidence="1">Uncharacterized protein</fullName>
    </submittedName>
</protein>
<evidence type="ECO:0000313" key="1">
    <source>
        <dbReference type="EMBL" id="MED6271576.1"/>
    </source>
</evidence>
<sequence>MKDDAAIVIYLHIHIGLPSLYPSPAIKGHFRGDVLSFSASQCLEKCMCVLFFFSCCLVSPPAPLLFDCVFTAQEVSWCLIGLQLKNPVAPTHACALLAVCVHF</sequence>
<dbReference type="Proteomes" id="UP001352852">
    <property type="component" value="Unassembled WGS sequence"/>
</dbReference>
<reference evidence="1 2" key="1">
    <citation type="submission" date="2021-06" db="EMBL/GenBank/DDBJ databases">
        <authorList>
            <person name="Palmer J.M."/>
        </authorList>
    </citation>
    <scope>NUCLEOTIDE SEQUENCE [LARGE SCALE GENOMIC DNA]</scope>
    <source>
        <strain evidence="1 2">CL_MEX2019</strain>
        <tissue evidence="1">Muscle</tissue>
    </source>
</reference>
<dbReference type="EMBL" id="JAHUTJ010018535">
    <property type="protein sequence ID" value="MED6271576.1"/>
    <property type="molecule type" value="Genomic_DNA"/>
</dbReference>
<gene>
    <name evidence="1" type="ORF">CHARACLAT_021707</name>
</gene>
<keyword evidence="2" id="KW-1185">Reference proteome</keyword>
<evidence type="ECO:0000313" key="2">
    <source>
        <dbReference type="Proteomes" id="UP001352852"/>
    </source>
</evidence>
<proteinExistence type="predicted"/>
<name>A0ABU7DB60_9TELE</name>